<dbReference type="AlphaFoldDB" id="A0A8X6S6X1"/>
<dbReference type="EMBL" id="BMAU01021276">
    <property type="protein sequence ID" value="GFY07616.1"/>
    <property type="molecule type" value="Genomic_DNA"/>
</dbReference>
<evidence type="ECO:0000313" key="2">
    <source>
        <dbReference type="Proteomes" id="UP000887159"/>
    </source>
</evidence>
<name>A0A8X6S6X1_TRICX</name>
<evidence type="ECO:0000313" key="1">
    <source>
        <dbReference type="EMBL" id="GFY07616.1"/>
    </source>
</evidence>
<keyword evidence="2" id="KW-1185">Reference proteome</keyword>
<reference evidence="1" key="1">
    <citation type="submission" date="2020-08" db="EMBL/GenBank/DDBJ databases">
        <title>Multicomponent nature underlies the extraordinary mechanical properties of spider dragline silk.</title>
        <authorList>
            <person name="Kono N."/>
            <person name="Nakamura H."/>
            <person name="Mori M."/>
            <person name="Yoshida Y."/>
            <person name="Ohtoshi R."/>
            <person name="Malay A.D."/>
            <person name="Moran D.A.P."/>
            <person name="Tomita M."/>
            <person name="Numata K."/>
            <person name="Arakawa K."/>
        </authorList>
    </citation>
    <scope>NUCLEOTIDE SEQUENCE</scope>
</reference>
<dbReference type="Proteomes" id="UP000887159">
    <property type="component" value="Unassembled WGS sequence"/>
</dbReference>
<comment type="caution">
    <text evidence="1">The sequence shown here is derived from an EMBL/GenBank/DDBJ whole genome shotgun (WGS) entry which is preliminary data.</text>
</comment>
<protein>
    <submittedName>
        <fullName evidence="1">Uncharacterized protein</fullName>
    </submittedName>
</protein>
<sequence>MSGLGPQDGSHKGFQNHNITCPLRVLPSPLRDARGPGDTTVLCDHALWSTKIKSGLMEPQKGRTRKRIISSAVPISGKNAAVEEMKSWLSIQHDSANNGLLP</sequence>
<accession>A0A8X6S6X1</accession>
<proteinExistence type="predicted"/>
<gene>
    <name evidence="1" type="ORF">TNCV_4094861</name>
</gene>
<organism evidence="1 2">
    <name type="scientific">Trichonephila clavipes</name>
    <name type="common">Golden silk orbweaver</name>
    <name type="synonym">Nephila clavipes</name>
    <dbReference type="NCBI Taxonomy" id="2585209"/>
    <lineage>
        <taxon>Eukaryota</taxon>
        <taxon>Metazoa</taxon>
        <taxon>Ecdysozoa</taxon>
        <taxon>Arthropoda</taxon>
        <taxon>Chelicerata</taxon>
        <taxon>Arachnida</taxon>
        <taxon>Araneae</taxon>
        <taxon>Araneomorphae</taxon>
        <taxon>Entelegynae</taxon>
        <taxon>Araneoidea</taxon>
        <taxon>Nephilidae</taxon>
        <taxon>Trichonephila</taxon>
    </lineage>
</organism>